<feature type="region of interest" description="Disordered" evidence="7">
    <location>
        <begin position="177"/>
        <end position="208"/>
    </location>
</feature>
<evidence type="ECO:0000256" key="4">
    <source>
        <dbReference type="ARBA" id="ARBA00023163"/>
    </source>
</evidence>
<dbReference type="PANTHER" id="PTHR32096:SF36">
    <property type="entry name" value="WRKY TRANSCRIPTION FACTOR 41-RELATED"/>
    <property type="match status" value="1"/>
</dbReference>
<evidence type="ECO:0000256" key="7">
    <source>
        <dbReference type="SAM" id="MobiDB-lite"/>
    </source>
</evidence>
<sequence>MARLARSGFLAPNSLETLTIFGVSVVSSARYETAHSGDVSALERAISAIAILKSSGTAGQVEATAPPFYTPESSVSVDGSPRSEDLNKNFKNQEHQDTPKKRVNSENGLEGPTDDGYNWRKYGQKDILGAKYPRSYYRCTYRRLQNCWATKQVQRSDDDPTTFEITSKGMHTCNHSANAVPQPASPEKQELRHNPQNHQPQQENQMLLNFQANNIMT</sequence>
<comment type="caution">
    <text evidence="9">The sequence shown here is derived from an EMBL/GenBank/DDBJ whole genome shotgun (WGS) entry which is preliminary data.</text>
</comment>
<dbReference type="InterPro" id="IPR044810">
    <property type="entry name" value="WRKY_plant"/>
</dbReference>
<dbReference type="EMBL" id="JBFOLJ010000016">
    <property type="protein sequence ID" value="KAL2468739.1"/>
    <property type="molecule type" value="Genomic_DNA"/>
</dbReference>
<comment type="subcellular location">
    <subcellularLocation>
        <location evidence="1">Nucleus</location>
    </subcellularLocation>
</comment>
<feature type="compositionally biased region" description="Low complexity" evidence="7">
    <location>
        <begin position="194"/>
        <end position="205"/>
    </location>
</feature>
<gene>
    <name evidence="9" type="ORF">Fot_50315</name>
</gene>
<feature type="compositionally biased region" description="Basic and acidic residues" evidence="7">
    <location>
        <begin position="81"/>
        <end position="104"/>
    </location>
</feature>
<keyword evidence="10" id="KW-1185">Reference proteome</keyword>
<comment type="similarity">
    <text evidence="6">Belongs to the WRKY group III family.</text>
</comment>
<evidence type="ECO:0000259" key="8">
    <source>
        <dbReference type="PROSITE" id="PS50811"/>
    </source>
</evidence>
<dbReference type="SUPFAM" id="SSF118290">
    <property type="entry name" value="WRKY DNA-binding domain"/>
    <property type="match status" value="1"/>
</dbReference>
<evidence type="ECO:0000256" key="3">
    <source>
        <dbReference type="ARBA" id="ARBA00023125"/>
    </source>
</evidence>
<keyword evidence="3" id="KW-0238">DNA-binding</keyword>
<dbReference type="GO" id="GO:0010150">
    <property type="term" value="P:leaf senescence"/>
    <property type="evidence" value="ECO:0007669"/>
    <property type="project" value="UniProtKB-ARBA"/>
</dbReference>
<dbReference type="Gene3D" id="2.20.25.80">
    <property type="entry name" value="WRKY domain"/>
    <property type="match status" value="1"/>
</dbReference>
<dbReference type="AlphaFoldDB" id="A0ABD1PXS6"/>
<dbReference type="FunFam" id="2.20.25.80:FF:000009">
    <property type="entry name" value="WRKY transcription factor 53"/>
    <property type="match status" value="1"/>
</dbReference>
<keyword evidence="2" id="KW-0805">Transcription regulation</keyword>
<dbReference type="SMART" id="SM00774">
    <property type="entry name" value="WRKY"/>
    <property type="match status" value="1"/>
</dbReference>
<protein>
    <submittedName>
        <fullName evidence="9">WRKY transcription factor 53</fullName>
    </submittedName>
</protein>
<keyword evidence="5" id="KW-0539">Nucleus</keyword>
<dbReference type="GO" id="GO:0003677">
    <property type="term" value="F:DNA binding"/>
    <property type="evidence" value="ECO:0007669"/>
    <property type="project" value="UniProtKB-KW"/>
</dbReference>
<dbReference type="PROSITE" id="PS50811">
    <property type="entry name" value="WRKY"/>
    <property type="match status" value="1"/>
</dbReference>
<evidence type="ECO:0000256" key="1">
    <source>
        <dbReference type="ARBA" id="ARBA00004123"/>
    </source>
</evidence>
<evidence type="ECO:0000256" key="6">
    <source>
        <dbReference type="ARBA" id="ARBA00060850"/>
    </source>
</evidence>
<dbReference type="GO" id="GO:0010193">
    <property type="term" value="P:response to ozone"/>
    <property type="evidence" value="ECO:0007669"/>
    <property type="project" value="UniProtKB-ARBA"/>
</dbReference>
<feature type="domain" description="WRKY" evidence="8">
    <location>
        <begin position="108"/>
        <end position="171"/>
    </location>
</feature>
<accession>A0ABD1PXS6</accession>
<evidence type="ECO:0000313" key="10">
    <source>
        <dbReference type="Proteomes" id="UP001604277"/>
    </source>
</evidence>
<dbReference type="GO" id="GO:0042542">
    <property type="term" value="P:response to hydrogen peroxide"/>
    <property type="evidence" value="ECO:0007669"/>
    <property type="project" value="UniProtKB-ARBA"/>
</dbReference>
<keyword evidence="4" id="KW-0804">Transcription</keyword>
<organism evidence="9 10">
    <name type="scientific">Forsythia ovata</name>
    <dbReference type="NCBI Taxonomy" id="205694"/>
    <lineage>
        <taxon>Eukaryota</taxon>
        <taxon>Viridiplantae</taxon>
        <taxon>Streptophyta</taxon>
        <taxon>Embryophyta</taxon>
        <taxon>Tracheophyta</taxon>
        <taxon>Spermatophyta</taxon>
        <taxon>Magnoliopsida</taxon>
        <taxon>eudicotyledons</taxon>
        <taxon>Gunneridae</taxon>
        <taxon>Pentapetalae</taxon>
        <taxon>asterids</taxon>
        <taxon>lamiids</taxon>
        <taxon>Lamiales</taxon>
        <taxon>Oleaceae</taxon>
        <taxon>Forsythieae</taxon>
        <taxon>Forsythia</taxon>
    </lineage>
</organism>
<feature type="region of interest" description="Disordered" evidence="7">
    <location>
        <begin position="63"/>
        <end position="115"/>
    </location>
</feature>
<evidence type="ECO:0000313" key="9">
    <source>
        <dbReference type="EMBL" id="KAL2468739.1"/>
    </source>
</evidence>
<dbReference type="Proteomes" id="UP001604277">
    <property type="component" value="Unassembled WGS sequence"/>
</dbReference>
<reference evidence="10" key="1">
    <citation type="submission" date="2024-07" db="EMBL/GenBank/DDBJ databases">
        <title>Two chromosome-level genome assemblies of Korean endemic species Abeliophyllum distichum and Forsythia ovata (Oleaceae).</title>
        <authorList>
            <person name="Jang H."/>
        </authorList>
    </citation>
    <scope>NUCLEOTIDE SEQUENCE [LARGE SCALE GENOMIC DNA]</scope>
</reference>
<dbReference type="Pfam" id="PF03106">
    <property type="entry name" value="WRKY"/>
    <property type="match status" value="1"/>
</dbReference>
<dbReference type="PANTHER" id="PTHR32096">
    <property type="entry name" value="WRKY TRANSCRIPTION FACTOR 30-RELATED-RELATED"/>
    <property type="match status" value="1"/>
</dbReference>
<dbReference type="InterPro" id="IPR036576">
    <property type="entry name" value="WRKY_dom_sf"/>
</dbReference>
<dbReference type="GO" id="GO:0009751">
    <property type="term" value="P:response to salicylic acid"/>
    <property type="evidence" value="ECO:0007669"/>
    <property type="project" value="UniProtKB-ARBA"/>
</dbReference>
<proteinExistence type="inferred from homology"/>
<evidence type="ECO:0000256" key="5">
    <source>
        <dbReference type="ARBA" id="ARBA00023242"/>
    </source>
</evidence>
<evidence type="ECO:0000256" key="2">
    <source>
        <dbReference type="ARBA" id="ARBA00023015"/>
    </source>
</evidence>
<dbReference type="GO" id="GO:0005634">
    <property type="term" value="C:nucleus"/>
    <property type="evidence" value="ECO:0007669"/>
    <property type="project" value="UniProtKB-SubCell"/>
</dbReference>
<name>A0ABD1PXS6_9LAMI</name>
<dbReference type="InterPro" id="IPR003657">
    <property type="entry name" value="WRKY_dom"/>
</dbReference>